<dbReference type="UniPathway" id="UPA00098">
    <property type="reaction ID" value="UER00360"/>
</dbReference>
<organism evidence="13 14">
    <name type="scientific">Phialocephala subalpina</name>
    <dbReference type="NCBI Taxonomy" id="576137"/>
    <lineage>
        <taxon>Eukaryota</taxon>
        <taxon>Fungi</taxon>
        <taxon>Dikarya</taxon>
        <taxon>Ascomycota</taxon>
        <taxon>Pezizomycotina</taxon>
        <taxon>Leotiomycetes</taxon>
        <taxon>Helotiales</taxon>
        <taxon>Mollisiaceae</taxon>
        <taxon>Phialocephala</taxon>
        <taxon>Phialocephala fortinii species complex</taxon>
    </lineage>
</organism>
<evidence type="ECO:0000256" key="5">
    <source>
        <dbReference type="ARBA" id="ARBA00022857"/>
    </source>
</evidence>
<evidence type="ECO:0000256" key="6">
    <source>
        <dbReference type="ARBA" id="ARBA00023002"/>
    </source>
</evidence>
<comment type="function">
    <text evidence="8">Catalyzes the NADPH dependent reduction of L-gamma-glutamyl 5-phosphate into L-glutamate 5-semialdehyde and phosphate. The product spontaneously undergoes cyclization to form 1-pyrroline-5-carboxylate.</text>
</comment>
<dbReference type="PIRSF" id="PIRSF000151">
    <property type="entry name" value="GPR"/>
    <property type="match status" value="1"/>
</dbReference>
<feature type="domain" description="Aldehyde dehydrogenase" evidence="12">
    <location>
        <begin position="10"/>
        <end position="286"/>
    </location>
</feature>
<name>A0A1L7X447_9HELO</name>
<dbReference type="EMBL" id="FJOG01000014">
    <property type="protein sequence ID" value="CZR59788.1"/>
    <property type="molecule type" value="Genomic_DNA"/>
</dbReference>
<evidence type="ECO:0000313" key="14">
    <source>
        <dbReference type="Proteomes" id="UP000184330"/>
    </source>
</evidence>
<evidence type="ECO:0000256" key="2">
    <source>
        <dbReference type="ARBA" id="ARBA00013002"/>
    </source>
</evidence>
<evidence type="ECO:0000256" key="8">
    <source>
        <dbReference type="ARBA" id="ARBA00059423"/>
    </source>
</evidence>
<dbReference type="Pfam" id="PF00171">
    <property type="entry name" value="Aldedh"/>
    <property type="match status" value="1"/>
</dbReference>
<evidence type="ECO:0000313" key="13">
    <source>
        <dbReference type="EMBL" id="CZR59788.1"/>
    </source>
</evidence>
<sequence>MSLTNALPADAAKAAKSASHTLATLPASARNDALTAIHKGLSGAKEEILAANARDLELARKAADNGELSLSIVSRLDLGKKGKWEDMLKGILDVRDLEDPVGKVTLRTKLDDGLTLERVTCPIGVLLIIFEARPEVIANIASLAIKSGNAAILKGGKESTESFIAISTVISAALESTAVPNSAVQLVTTRDVIPQLLSQDKNIDLVIPRGSNELVRYIKSSTKIPVLGHADGICALYLEHTADLPMAVKVIVDSKTAYPAACNSAEVLLVEEAALETVLPPVAQALLEQGVSLRCDPASKKALSSKLDSHSATILQDAEDVDFDTEHLSLVLPIKTVKSVEEAIIHINIHGSHHTDVILTSSSELAEQFMAGVDSAGVFWNTSTRMADGMRFGFGTEVGISTNKIHARGPVGLEGLMIYKYKIRGGGQVSAEYGEAEGQKRFKHEQLPF</sequence>
<evidence type="ECO:0000256" key="9">
    <source>
        <dbReference type="ARBA" id="ARBA00060997"/>
    </source>
</evidence>
<dbReference type="PANTHER" id="PTHR11063:SF8">
    <property type="entry name" value="DELTA-1-PYRROLINE-5-CARBOXYLATE SYNTHASE"/>
    <property type="match status" value="1"/>
</dbReference>
<proteinExistence type="inferred from homology"/>
<dbReference type="InterPro" id="IPR000965">
    <property type="entry name" value="GPR_dom"/>
</dbReference>
<dbReference type="InterPro" id="IPR016163">
    <property type="entry name" value="Ald_DH_C"/>
</dbReference>
<evidence type="ECO:0000256" key="7">
    <source>
        <dbReference type="ARBA" id="ARBA00049024"/>
    </source>
</evidence>
<dbReference type="InterPro" id="IPR020593">
    <property type="entry name" value="G-glutamylP_reductase_CS"/>
</dbReference>
<dbReference type="CDD" id="cd07079">
    <property type="entry name" value="ALDH_F18-19_ProA-GPR"/>
    <property type="match status" value="1"/>
</dbReference>
<keyword evidence="3" id="KW-0028">Amino-acid biosynthesis</keyword>
<dbReference type="InterPro" id="IPR016161">
    <property type="entry name" value="Ald_DH/histidinol_DH"/>
</dbReference>
<keyword evidence="4" id="KW-0641">Proline biosynthesis</keyword>
<dbReference type="InterPro" id="IPR015590">
    <property type="entry name" value="Aldehyde_DH_dom"/>
</dbReference>
<evidence type="ECO:0000259" key="12">
    <source>
        <dbReference type="Pfam" id="PF00171"/>
    </source>
</evidence>
<evidence type="ECO:0000256" key="10">
    <source>
        <dbReference type="ARBA" id="ARBA00075718"/>
    </source>
</evidence>
<dbReference type="NCBIfam" id="TIGR00407">
    <property type="entry name" value="proA"/>
    <property type="match status" value="1"/>
</dbReference>
<dbReference type="FunFam" id="3.40.309.10:FF:000006">
    <property type="entry name" value="Gamma-glutamyl phosphate reductase"/>
    <property type="match status" value="1"/>
</dbReference>
<dbReference type="HAMAP" id="MF_00412">
    <property type="entry name" value="ProA"/>
    <property type="match status" value="1"/>
</dbReference>
<dbReference type="InterPro" id="IPR016162">
    <property type="entry name" value="Ald_DH_N"/>
</dbReference>
<dbReference type="AlphaFoldDB" id="A0A1L7X447"/>
<dbReference type="PROSITE" id="PS01223">
    <property type="entry name" value="PROA"/>
    <property type="match status" value="1"/>
</dbReference>
<dbReference type="SUPFAM" id="SSF53720">
    <property type="entry name" value="ALDH-like"/>
    <property type="match status" value="1"/>
</dbReference>
<protein>
    <recommendedName>
        <fullName evidence="2">glutamate-5-semialdehyde dehydrogenase</fullName>
        <ecNumber evidence="2">1.2.1.41</ecNumber>
    </recommendedName>
    <alternativeName>
        <fullName evidence="11">Glutamate-5-semialdehyde dehydrogenase</fullName>
    </alternativeName>
    <alternativeName>
        <fullName evidence="10">Glutamyl-gamma-semialdehyde dehydrogenase</fullName>
    </alternativeName>
</protein>
<comment type="similarity">
    <text evidence="9">Belongs to the gamma-glutamyl phosphate reductase family.</text>
</comment>
<dbReference type="Gene3D" id="3.40.309.10">
    <property type="entry name" value="Aldehyde Dehydrogenase, Chain A, domain 2"/>
    <property type="match status" value="1"/>
</dbReference>
<evidence type="ECO:0000256" key="11">
    <source>
        <dbReference type="ARBA" id="ARBA00077451"/>
    </source>
</evidence>
<dbReference type="GO" id="GO:0050661">
    <property type="term" value="F:NADP binding"/>
    <property type="evidence" value="ECO:0007669"/>
    <property type="project" value="InterPro"/>
</dbReference>
<comment type="pathway">
    <text evidence="1">Amino-acid biosynthesis; L-proline biosynthesis; L-glutamate 5-semialdehyde from L-glutamate: step 2/2.</text>
</comment>
<dbReference type="GO" id="GO:0055129">
    <property type="term" value="P:L-proline biosynthetic process"/>
    <property type="evidence" value="ECO:0007669"/>
    <property type="project" value="UniProtKB-UniPathway"/>
</dbReference>
<accession>A0A1L7X447</accession>
<dbReference type="OrthoDB" id="1934954at2759"/>
<dbReference type="GO" id="GO:0004350">
    <property type="term" value="F:glutamate-5-semialdehyde dehydrogenase activity"/>
    <property type="evidence" value="ECO:0007669"/>
    <property type="project" value="UniProtKB-EC"/>
</dbReference>
<gene>
    <name evidence="13" type="ORF">PAC_09682</name>
</gene>
<reference evidence="13 14" key="1">
    <citation type="submission" date="2016-03" db="EMBL/GenBank/DDBJ databases">
        <authorList>
            <person name="Ploux O."/>
        </authorList>
    </citation>
    <scope>NUCLEOTIDE SEQUENCE [LARGE SCALE GENOMIC DNA]</scope>
    <source>
        <strain evidence="13 14">UAMH 11012</strain>
    </source>
</reference>
<keyword evidence="5" id="KW-0521">NADP</keyword>
<evidence type="ECO:0000256" key="3">
    <source>
        <dbReference type="ARBA" id="ARBA00022605"/>
    </source>
</evidence>
<keyword evidence="14" id="KW-1185">Reference proteome</keyword>
<comment type="catalytic activity">
    <reaction evidence="7">
        <text>L-glutamate 5-semialdehyde + phosphate + NADP(+) = L-glutamyl 5-phosphate + NADPH + H(+)</text>
        <dbReference type="Rhea" id="RHEA:19541"/>
        <dbReference type="ChEBI" id="CHEBI:15378"/>
        <dbReference type="ChEBI" id="CHEBI:43474"/>
        <dbReference type="ChEBI" id="CHEBI:57783"/>
        <dbReference type="ChEBI" id="CHEBI:58066"/>
        <dbReference type="ChEBI" id="CHEBI:58274"/>
        <dbReference type="ChEBI" id="CHEBI:58349"/>
        <dbReference type="EC" id="1.2.1.41"/>
    </reaction>
</comment>
<evidence type="ECO:0000256" key="4">
    <source>
        <dbReference type="ARBA" id="ARBA00022650"/>
    </source>
</evidence>
<dbReference type="EC" id="1.2.1.41" evidence="2"/>
<dbReference type="PANTHER" id="PTHR11063">
    <property type="entry name" value="GLUTAMATE SEMIALDEHYDE DEHYDROGENASE"/>
    <property type="match status" value="1"/>
</dbReference>
<dbReference type="InterPro" id="IPR012134">
    <property type="entry name" value="Glu-5-SA_DH"/>
</dbReference>
<dbReference type="NCBIfam" id="NF001221">
    <property type="entry name" value="PRK00197.1"/>
    <property type="match status" value="1"/>
</dbReference>
<dbReference type="STRING" id="576137.A0A1L7X447"/>
<dbReference type="Proteomes" id="UP000184330">
    <property type="component" value="Unassembled WGS sequence"/>
</dbReference>
<keyword evidence="6" id="KW-0560">Oxidoreductase</keyword>
<evidence type="ECO:0000256" key="1">
    <source>
        <dbReference type="ARBA" id="ARBA00004985"/>
    </source>
</evidence>
<dbReference type="Gene3D" id="3.40.605.10">
    <property type="entry name" value="Aldehyde Dehydrogenase, Chain A, domain 1"/>
    <property type="match status" value="1"/>
</dbReference>